<dbReference type="InterPro" id="IPR050469">
    <property type="entry name" value="Diguanylate_Cyclase"/>
</dbReference>
<dbReference type="SUPFAM" id="SSF55073">
    <property type="entry name" value="Nucleotide cyclase"/>
    <property type="match status" value="1"/>
</dbReference>
<dbReference type="NCBIfam" id="TIGR00254">
    <property type="entry name" value="GGDEF"/>
    <property type="match status" value="1"/>
</dbReference>
<feature type="domain" description="GGDEF" evidence="5">
    <location>
        <begin position="434"/>
        <end position="561"/>
    </location>
</feature>
<evidence type="ECO:0000256" key="3">
    <source>
        <dbReference type="SAM" id="Phobius"/>
    </source>
</evidence>
<evidence type="ECO:0000259" key="5">
    <source>
        <dbReference type="PROSITE" id="PS50887"/>
    </source>
</evidence>
<dbReference type="InterPro" id="IPR029787">
    <property type="entry name" value="Nucleotide_cyclase"/>
</dbReference>
<dbReference type="Pfam" id="PF07695">
    <property type="entry name" value="7TMR-DISM_7TM"/>
    <property type="match status" value="1"/>
</dbReference>
<dbReference type="EC" id="2.7.7.65" evidence="1"/>
<feature type="transmembrane region" description="Helical" evidence="3">
    <location>
        <begin position="335"/>
        <end position="352"/>
    </location>
</feature>
<reference evidence="6 7" key="1">
    <citation type="submission" date="2020-03" db="EMBL/GenBank/DDBJ databases">
        <title>Genomic Encyclopedia of Type Strains, Phase IV (KMG-IV): sequencing the most valuable type-strain genomes for metagenomic binning, comparative biology and taxonomic classification.</title>
        <authorList>
            <person name="Goeker M."/>
        </authorList>
    </citation>
    <scope>NUCLEOTIDE SEQUENCE [LARGE SCALE GENOMIC DNA]</scope>
    <source>
        <strain evidence="6 7">DSM 22753</strain>
    </source>
</reference>
<accession>A0ABX0TYJ2</accession>
<dbReference type="Pfam" id="PF00990">
    <property type="entry name" value="GGDEF"/>
    <property type="match status" value="1"/>
</dbReference>
<dbReference type="PANTHER" id="PTHR45138:SF9">
    <property type="entry name" value="DIGUANYLATE CYCLASE DGCM-RELATED"/>
    <property type="match status" value="1"/>
</dbReference>
<organism evidence="6 7">
    <name type="scientific">Sphingomonas japonica</name>
    <dbReference type="NCBI Taxonomy" id="511662"/>
    <lineage>
        <taxon>Bacteria</taxon>
        <taxon>Pseudomonadati</taxon>
        <taxon>Pseudomonadota</taxon>
        <taxon>Alphaproteobacteria</taxon>
        <taxon>Sphingomonadales</taxon>
        <taxon>Sphingomonadaceae</taxon>
        <taxon>Sphingomonas</taxon>
    </lineage>
</organism>
<dbReference type="CDD" id="cd01949">
    <property type="entry name" value="GGDEF"/>
    <property type="match status" value="1"/>
</dbReference>
<gene>
    <name evidence="6" type="ORF">FHT01_000846</name>
</gene>
<feature type="transmembrane region" description="Helical" evidence="3">
    <location>
        <begin position="248"/>
        <end position="268"/>
    </location>
</feature>
<dbReference type="InterPro" id="IPR000160">
    <property type="entry name" value="GGDEF_dom"/>
</dbReference>
<dbReference type="PANTHER" id="PTHR45138">
    <property type="entry name" value="REGULATORY COMPONENTS OF SENSORY TRANSDUCTION SYSTEM"/>
    <property type="match status" value="1"/>
</dbReference>
<dbReference type="Proteomes" id="UP000788153">
    <property type="component" value="Unassembled WGS sequence"/>
</dbReference>
<dbReference type="SMART" id="SM00267">
    <property type="entry name" value="GGDEF"/>
    <property type="match status" value="1"/>
</dbReference>
<keyword evidence="3" id="KW-0812">Transmembrane</keyword>
<comment type="catalytic activity">
    <reaction evidence="2">
        <text>2 GTP = 3',3'-c-di-GMP + 2 diphosphate</text>
        <dbReference type="Rhea" id="RHEA:24898"/>
        <dbReference type="ChEBI" id="CHEBI:33019"/>
        <dbReference type="ChEBI" id="CHEBI:37565"/>
        <dbReference type="ChEBI" id="CHEBI:58805"/>
        <dbReference type="EC" id="2.7.7.65"/>
    </reaction>
</comment>
<feature type="transmembrane region" description="Helical" evidence="3">
    <location>
        <begin position="180"/>
        <end position="199"/>
    </location>
</feature>
<evidence type="ECO:0000256" key="4">
    <source>
        <dbReference type="SAM" id="SignalP"/>
    </source>
</evidence>
<evidence type="ECO:0000313" key="6">
    <source>
        <dbReference type="EMBL" id="NIJ23304.1"/>
    </source>
</evidence>
<keyword evidence="4" id="KW-0732">Signal</keyword>
<feature type="transmembrane region" description="Helical" evidence="3">
    <location>
        <begin position="309"/>
        <end position="328"/>
    </location>
</feature>
<proteinExistence type="predicted"/>
<keyword evidence="3" id="KW-0472">Membrane</keyword>
<feature type="transmembrane region" description="Helical" evidence="3">
    <location>
        <begin position="372"/>
        <end position="390"/>
    </location>
</feature>
<feature type="transmembrane region" description="Helical" evidence="3">
    <location>
        <begin position="280"/>
        <end position="297"/>
    </location>
</feature>
<name>A0ABX0TYJ2_9SPHN</name>
<evidence type="ECO:0000313" key="7">
    <source>
        <dbReference type="Proteomes" id="UP000788153"/>
    </source>
</evidence>
<dbReference type="PROSITE" id="PS50887">
    <property type="entry name" value="GGDEF"/>
    <property type="match status" value="1"/>
</dbReference>
<feature type="chain" id="PRO_5047032860" description="diguanylate cyclase" evidence="4">
    <location>
        <begin position="32"/>
        <end position="566"/>
    </location>
</feature>
<dbReference type="RefSeq" id="WP_343752089.1">
    <property type="nucleotide sequence ID" value="NZ_BAAAEV010000001.1"/>
</dbReference>
<sequence>MTFGGMVWHIRLGLVMAAAGILLAIAPPASAQAWSVGEPVALCVRPDRGESPREILARPTGFDCDPDQRKHGPGDFWAISPPLRTVATPDNALRIRTASLWQGRQTLYAQHADGTIRAFPTSDAAASRRLQLGALFEFAFPADAPPVTRLLWQVEDTPNLRGVVLGARIGSAAASERANLTMAAIYACFVGLCLALLIYNLAMWGALRHRFLLAYCTMVAALLVYAVSSSAALSWMLPDIPNTMRLRINYMTLSLAAIAALFFARSFFEARIFNRRLQTLVTAVSALVLAGGIGMLVTPDATIGAADRFYSIAFLSVPLAVIPILWRAWRERSSYLWLFGLAWAAPIAMAVARALHNIGVLPWNFWLDNSTILAMAVEAMLSSLAIAYRIRLISRERDHAVEQELRTRLLAETDPLTGLLNRRALLSRAIGRAGEQVLLLVDIDHFKRVNEVVGHDGGDEVLQAFANQLAAAVPASGLVARIGGEEFAIVTHLVDAPEPDRLLERLRGATMPFDLSVTASIGACVGPLASDIDWKQLYRCADRALFEAKAGGRNRAGRTGRLAAIA</sequence>
<evidence type="ECO:0000256" key="1">
    <source>
        <dbReference type="ARBA" id="ARBA00012528"/>
    </source>
</evidence>
<dbReference type="InterPro" id="IPR043128">
    <property type="entry name" value="Rev_trsase/Diguanyl_cyclase"/>
</dbReference>
<feature type="signal peptide" evidence="4">
    <location>
        <begin position="1"/>
        <end position="31"/>
    </location>
</feature>
<protein>
    <recommendedName>
        <fullName evidence="1">diguanylate cyclase</fullName>
        <ecNumber evidence="1">2.7.7.65</ecNumber>
    </recommendedName>
</protein>
<dbReference type="InterPro" id="IPR011623">
    <property type="entry name" value="7TMR_DISM_rcpt_extracell_dom1"/>
</dbReference>
<evidence type="ECO:0000256" key="2">
    <source>
        <dbReference type="ARBA" id="ARBA00034247"/>
    </source>
</evidence>
<comment type="caution">
    <text evidence="6">The sequence shown here is derived from an EMBL/GenBank/DDBJ whole genome shotgun (WGS) entry which is preliminary data.</text>
</comment>
<keyword evidence="7" id="KW-1185">Reference proteome</keyword>
<keyword evidence="3" id="KW-1133">Transmembrane helix</keyword>
<feature type="transmembrane region" description="Helical" evidence="3">
    <location>
        <begin position="211"/>
        <end position="236"/>
    </location>
</feature>
<dbReference type="EMBL" id="JAASQP010000001">
    <property type="protein sequence ID" value="NIJ23304.1"/>
    <property type="molecule type" value="Genomic_DNA"/>
</dbReference>
<dbReference type="Gene3D" id="3.30.70.270">
    <property type="match status" value="1"/>
</dbReference>